<keyword evidence="2" id="KW-1185">Reference proteome</keyword>
<comment type="caution">
    <text evidence="1">The sequence shown here is derived from an EMBL/GenBank/DDBJ whole genome shotgun (WGS) entry which is preliminary data.</text>
</comment>
<proteinExistence type="predicted"/>
<protein>
    <submittedName>
        <fullName evidence="1">Uncharacterized protein</fullName>
    </submittedName>
</protein>
<dbReference type="AlphaFoldDB" id="A0A4Q2U842"/>
<dbReference type="Proteomes" id="UP000290759">
    <property type="component" value="Unassembled WGS sequence"/>
</dbReference>
<sequence>MRISDVANVTERLHAELQTAKSSNDPDIVHAGIIAAVEGLLLCTRAVAFELLKVEIEGLDKPSL</sequence>
<evidence type="ECO:0000313" key="2">
    <source>
        <dbReference type="Proteomes" id="UP000290759"/>
    </source>
</evidence>
<evidence type="ECO:0000313" key="1">
    <source>
        <dbReference type="EMBL" id="RYC31217.1"/>
    </source>
</evidence>
<gene>
    <name evidence="1" type="ORF">D3273_15110</name>
</gene>
<reference evidence="1 2" key="2">
    <citation type="submission" date="2019-02" db="EMBL/GenBank/DDBJ databases">
        <title>'Lichenibacterium ramalinii' gen. nov. sp. nov., 'Lichenibacterium minor' gen. nov. sp. nov.</title>
        <authorList>
            <person name="Pankratov T."/>
        </authorList>
    </citation>
    <scope>NUCLEOTIDE SEQUENCE [LARGE SCALE GENOMIC DNA]</scope>
    <source>
        <strain evidence="1 2">RmlP026</strain>
    </source>
</reference>
<name>A0A4Q2U842_9HYPH</name>
<organism evidence="1 2">
    <name type="scientific">Lichenibacterium minor</name>
    <dbReference type="NCBI Taxonomy" id="2316528"/>
    <lineage>
        <taxon>Bacteria</taxon>
        <taxon>Pseudomonadati</taxon>
        <taxon>Pseudomonadota</taxon>
        <taxon>Alphaproteobacteria</taxon>
        <taxon>Hyphomicrobiales</taxon>
        <taxon>Lichenihabitantaceae</taxon>
        <taxon>Lichenibacterium</taxon>
    </lineage>
</organism>
<dbReference type="EMBL" id="QYBB01000016">
    <property type="protein sequence ID" value="RYC31217.1"/>
    <property type="molecule type" value="Genomic_DNA"/>
</dbReference>
<reference evidence="1 2" key="1">
    <citation type="submission" date="2018-12" db="EMBL/GenBank/DDBJ databases">
        <authorList>
            <person name="Grouzdev D.S."/>
            <person name="Krutkina M.S."/>
        </authorList>
    </citation>
    <scope>NUCLEOTIDE SEQUENCE [LARGE SCALE GENOMIC DNA]</scope>
    <source>
        <strain evidence="1 2">RmlP026</strain>
    </source>
</reference>
<dbReference type="RefSeq" id="WP_129227719.1">
    <property type="nucleotide sequence ID" value="NZ_QYBB01000016.1"/>
</dbReference>
<accession>A0A4Q2U842</accession>